<feature type="chain" id="PRO_5043844929" description="Immunoglobulin domain-containing protein" evidence="5">
    <location>
        <begin position="19"/>
        <end position="325"/>
    </location>
</feature>
<name>A0AAW1YX49_CULAL</name>
<dbReference type="SMART" id="SM00409">
    <property type="entry name" value="IG"/>
    <property type="match status" value="2"/>
</dbReference>
<dbReference type="InterPro" id="IPR050671">
    <property type="entry name" value="CD300_family_receptors"/>
</dbReference>
<dbReference type="InterPro" id="IPR036179">
    <property type="entry name" value="Ig-like_dom_sf"/>
</dbReference>
<evidence type="ECO:0000313" key="8">
    <source>
        <dbReference type="Proteomes" id="UP001479290"/>
    </source>
</evidence>
<gene>
    <name evidence="7" type="ORF">ABG768_017647</name>
</gene>
<dbReference type="InterPro" id="IPR013783">
    <property type="entry name" value="Ig-like_fold"/>
</dbReference>
<dbReference type="PANTHER" id="PTHR11860:SF87">
    <property type="entry name" value="CMRF35-LIKE MOLECULE 8"/>
    <property type="match status" value="1"/>
</dbReference>
<dbReference type="EMBL" id="JAWDJR010000023">
    <property type="protein sequence ID" value="KAK9953670.1"/>
    <property type="molecule type" value="Genomic_DNA"/>
</dbReference>
<feature type="signal peptide" evidence="5">
    <location>
        <begin position="1"/>
        <end position="18"/>
    </location>
</feature>
<dbReference type="GO" id="GO:0005886">
    <property type="term" value="C:plasma membrane"/>
    <property type="evidence" value="ECO:0007669"/>
    <property type="project" value="TreeGrafter"/>
</dbReference>
<keyword evidence="4" id="KW-1133">Transmembrane helix</keyword>
<feature type="domain" description="Immunoglobulin" evidence="6">
    <location>
        <begin position="24"/>
        <end position="121"/>
    </location>
</feature>
<evidence type="ECO:0000256" key="5">
    <source>
        <dbReference type="SAM" id="SignalP"/>
    </source>
</evidence>
<proteinExistence type="predicted"/>
<evidence type="ECO:0000259" key="6">
    <source>
        <dbReference type="SMART" id="SM00409"/>
    </source>
</evidence>
<keyword evidence="2 4" id="KW-0812">Transmembrane</keyword>
<dbReference type="GO" id="GO:0004888">
    <property type="term" value="F:transmembrane signaling receptor activity"/>
    <property type="evidence" value="ECO:0007669"/>
    <property type="project" value="TreeGrafter"/>
</dbReference>
<reference evidence="7 8" key="1">
    <citation type="submission" date="2024-05" db="EMBL/GenBank/DDBJ databases">
        <title>A high-quality chromosomal-level genome assembly of Topmouth culter (Culter alburnus).</title>
        <authorList>
            <person name="Zhao H."/>
        </authorList>
    </citation>
    <scope>NUCLEOTIDE SEQUENCE [LARGE SCALE GENOMIC DNA]</scope>
    <source>
        <strain evidence="7">CATC2023</strain>
        <tissue evidence="7">Muscle</tissue>
    </source>
</reference>
<keyword evidence="8" id="KW-1185">Reference proteome</keyword>
<dbReference type="SUPFAM" id="SSF48726">
    <property type="entry name" value="Immunoglobulin"/>
    <property type="match status" value="2"/>
</dbReference>
<evidence type="ECO:0000256" key="1">
    <source>
        <dbReference type="ARBA" id="ARBA00004370"/>
    </source>
</evidence>
<dbReference type="Proteomes" id="UP001479290">
    <property type="component" value="Unassembled WGS sequence"/>
</dbReference>
<dbReference type="AlphaFoldDB" id="A0AAW1YX49"/>
<keyword evidence="5" id="KW-0732">Signal</keyword>
<sequence length="325" mass="37041">MDLDCLLLLCIFMNLSGAQDVTTVRKISVQKGQSVIIPCLYEQKYAFSYKYLSAGDIWFLSNDIKSFDQRYHHKKVSISDDSSRNVFTVRFDDVQESAQYWCAVHIPSGFDKHAGFFLDVTAGLPSLYVNRQNVSGSENGSVTVTCYHHGQRDVKWCKFADRCVTGMFGTLDGASVEIRSDQKHMTVTMRGLKKENTGWYWCSTNDQQMPVHITVHHTQALVTAETDRITLTARKRTAIFFLLPVVLEILLIIIIYSALKLLTFCKERCLTSVNEEESQYITMHRSRSSRSYGGASGEGAYEIMAELKRNTEPQRESDYVNIRQT</sequence>
<feature type="domain" description="Immunoglobulin" evidence="6">
    <location>
        <begin position="131"/>
        <end position="216"/>
    </location>
</feature>
<organism evidence="7 8">
    <name type="scientific">Culter alburnus</name>
    <name type="common">Topmouth culter</name>
    <dbReference type="NCBI Taxonomy" id="194366"/>
    <lineage>
        <taxon>Eukaryota</taxon>
        <taxon>Metazoa</taxon>
        <taxon>Chordata</taxon>
        <taxon>Craniata</taxon>
        <taxon>Vertebrata</taxon>
        <taxon>Euteleostomi</taxon>
        <taxon>Actinopterygii</taxon>
        <taxon>Neopterygii</taxon>
        <taxon>Teleostei</taxon>
        <taxon>Ostariophysi</taxon>
        <taxon>Cypriniformes</taxon>
        <taxon>Xenocyprididae</taxon>
        <taxon>Xenocypridinae</taxon>
        <taxon>Culter</taxon>
    </lineage>
</organism>
<comment type="caution">
    <text evidence="7">The sequence shown here is derived from an EMBL/GenBank/DDBJ whole genome shotgun (WGS) entry which is preliminary data.</text>
</comment>
<dbReference type="InterPro" id="IPR003599">
    <property type="entry name" value="Ig_sub"/>
</dbReference>
<protein>
    <recommendedName>
        <fullName evidence="6">Immunoglobulin domain-containing protein</fullName>
    </recommendedName>
</protein>
<keyword evidence="3 4" id="KW-0472">Membrane</keyword>
<evidence type="ECO:0000256" key="2">
    <source>
        <dbReference type="ARBA" id="ARBA00022692"/>
    </source>
</evidence>
<evidence type="ECO:0000256" key="4">
    <source>
        <dbReference type="SAM" id="Phobius"/>
    </source>
</evidence>
<evidence type="ECO:0000313" key="7">
    <source>
        <dbReference type="EMBL" id="KAK9953670.1"/>
    </source>
</evidence>
<feature type="transmembrane region" description="Helical" evidence="4">
    <location>
        <begin position="238"/>
        <end position="259"/>
    </location>
</feature>
<comment type="subcellular location">
    <subcellularLocation>
        <location evidence="1">Membrane</location>
    </subcellularLocation>
</comment>
<evidence type="ECO:0000256" key="3">
    <source>
        <dbReference type="ARBA" id="ARBA00023136"/>
    </source>
</evidence>
<dbReference type="PANTHER" id="PTHR11860">
    <property type="entry name" value="POLYMERIC-IMMUNOGLOBULIN RECEPTOR"/>
    <property type="match status" value="1"/>
</dbReference>
<accession>A0AAW1YX49</accession>
<dbReference type="Gene3D" id="2.60.40.10">
    <property type="entry name" value="Immunoglobulins"/>
    <property type="match status" value="2"/>
</dbReference>